<dbReference type="GO" id="GO:0005886">
    <property type="term" value="C:plasma membrane"/>
    <property type="evidence" value="ECO:0007669"/>
    <property type="project" value="UniProtKB-SubCell"/>
</dbReference>
<dbReference type="InterPro" id="IPR003594">
    <property type="entry name" value="HATPase_dom"/>
</dbReference>
<proteinExistence type="predicted"/>
<dbReference type="SMART" id="SM00448">
    <property type="entry name" value="REC"/>
    <property type="match status" value="1"/>
</dbReference>
<dbReference type="SMART" id="SM00388">
    <property type="entry name" value="HisKA"/>
    <property type="match status" value="1"/>
</dbReference>
<dbReference type="Pfam" id="PF01739">
    <property type="entry name" value="CheR"/>
    <property type="match status" value="1"/>
</dbReference>
<dbReference type="CDD" id="cd17580">
    <property type="entry name" value="REC_2_DhkD-like"/>
    <property type="match status" value="1"/>
</dbReference>
<dbReference type="Gene3D" id="3.40.50.2300">
    <property type="match status" value="1"/>
</dbReference>
<reference evidence="20 21" key="1">
    <citation type="submission" date="2020-04" db="EMBL/GenBank/DDBJ databases">
        <title>Azohydromonas sp. isolated from soil.</title>
        <authorList>
            <person name="Dahal R.H."/>
        </authorList>
    </citation>
    <scope>NUCLEOTIDE SEQUENCE [LARGE SCALE GENOMIC DNA]</scope>
    <source>
        <strain evidence="20 21">G-1-1-14</strain>
    </source>
</reference>
<dbReference type="InterPro" id="IPR022642">
    <property type="entry name" value="CheR_C"/>
</dbReference>
<dbReference type="Pfam" id="PF00512">
    <property type="entry name" value="HisKA"/>
    <property type="match status" value="1"/>
</dbReference>
<gene>
    <name evidence="20" type="ORF">HHL10_20480</name>
</gene>
<organism evidence="20 21">
    <name type="scientific">Azohydromonas caseinilytica</name>
    <dbReference type="NCBI Taxonomy" id="2728836"/>
    <lineage>
        <taxon>Bacteria</taxon>
        <taxon>Pseudomonadati</taxon>
        <taxon>Pseudomonadota</taxon>
        <taxon>Betaproteobacteria</taxon>
        <taxon>Burkholderiales</taxon>
        <taxon>Sphaerotilaceae</taxon>
        <taxon>Azohydromonas</taxon>
    </lineage>
</organism>
<evidence type="ECO:0000256" key="3">
    <source>
        <dbReference type="ARBA" id="ARBA00004429"/>
    </source>
</evidence>
<evidence type="ECO:0000256" key="5">
    <source>
        <dbReference type="ARBA" id="ARBA00022553"/>
    </source>
</evidence>
<dbReference type="InterPro" id="IPR013767">
    <property type="entry name" value="PAS_fold"/>
</dbReference>
<evidence type="ECO:0000256" key="8">
    <source>
        <dbReference type="ARBA" id="ARBA00022691"/>
    </source>
</evidence>
<dbReference type="InterPro" id="IPR000014">
    <property type="entry name" value="PAS"/>
</dbReference>
<keyword evidence="4 10" id="KW-0145">Chemotaxis</keyword>
<dbReference type="FunFam" id="3.30.565.10:FF:000006">
    <property type="entry name" value="Sensor histidine kinase WalK"/>
    <property type="match status" value="1"/>
</dbReference>
<dbReference type="InterPro" id="IPR011006">
    <property type="entry name" value="CheY-like_superfamily"/>
</dbReference>
<dbReference type="Pfam" id="PF00989">
    <property type="entry name" value="PAS"/>
    <property type="match status" value="1"/>
</dbReference>
<feature type="domain" description="CheB-type methylesterase" evidence="18">
    <location>
        <begin position="24"/>
        <end position="210"/>
    </location>
</feature>
<dbReference type="Gene3D" id="3.30.450.20">
    <property type="entry name" value="PAS domain"/>
    <property type="match status" value="2"/>
</dbReference>
<evidence type="ECO:0000259" key="14">
    <source>
        <dbReference type="PROSITE" id="PS50109"/>
    </source>
</evidence>
<keyword evidence="7" id="KW-0808">Transferase</keyword>
<dbReference type="Pfam" id="PF00072">
    <property type="entry name" value="Response_reg"/>
    <property type="match status" value="1"/>
</dbReference>
<dbReference type="InterPro" id="IPR036097">
    <property type="entry name" value="HisK_dim/P_sf"/>
</dbReference>
<evidence type="ECO:0000313" key="21">
    <source>
        <dbReference type="Proteomes" id="UP000574067"/>
    </source>
</evidence>
<keyword evidence="8" id="KW-0949">S-adenosyl-L-methionine</keyword>
<dbReference type="InterPro" id="IPR029063">
    <property type="entry name" value="SAM-dependent_MTases_sf"/>
</dbReference>
<dbReference type="GO" id="GO:0006935">
    <property type="term" value="P:chemotaxis"/>
    <property type="evidence" value="ECO:0007669"/>
    <property type="project" value="UniProtKB-UniRule"/>
</dbReference>
<dbReference type="SUPFAM" id="SSF52172">
    <property type="entry name" value="CheY-like"/>
    <property type="match status" value="1"/>
</dbReference>
<keyword evidence="6" id="KW-0489">Methyltransferase</keyword>
<dbReference type="PROSITE" id="PS50122">
    <property type="entry name" value="CHEB"/>
    <property type="match status" value="1"/>
</dbReference>
<dbReference type="SUPFAM" id="SSF53335">
    <property type="entry name" value="S-adenosyl-L-methionine-dependent methyltransferases"/>
    <property type="match status" value="1"/>
</dbReference>
<dbReference type="CDD" id="cd00082">
    <property type="entry name" value="HisKA"/>
    <property type="match status" value="1"/>
</dbReference>
<feature type="active site" evidence="10">
    <location>
        <position position="152"/>
    </location>
</feature>
<keyword evidence="9" id="KW-0418">Kinase</keyword>
<dbReference type="GO" id="GO:0006355">
    <property type="term" value="P:regulation of DNA-templated transcription"/>
    <property type="evidence" value="ECO:0007669"/>
    <property type="project" value="InterPro"/>
</dbReference>
<sequence length="1379" mass="150906">MSFAPAHQDSLDAGKPAPRKAVLPFPVVGIGGSAGGLAATLRLFEHMPGAPGMAFVVVLHLSPEHESSAAAILQRSTRMPVQQVTQRLRLEQDQVYVIAPGMQLSLDDGHLDVQVLERQGSPPFSIDSFFRSLAQAQGARAIAVVLSGMGSDGAMGLRDVRAAGGVTLAQAPQDAEFDGMPLAAITTQRVDFVLPAAEMADKLIALTQNARCIELPGARAAGLPATKPAAGQTSAQAEAALQAVMALLHSRTGHSFQHYKRGTVLRRLERRMQVTRQPSLGAYRDYLEGHPEETGALLQDMLISVTSFFRDRVAFEALERELVNGLLSRRPAPSRLRVWSVGCATGEEAYSLAMLLGDHAPQSLPGGLQVFASDIDERALAVARAAVYPQGIAADVPSMRLRQYFQKEGDAYRVRKELREQVTFALHNVLRDPPFSRLDVISCRNLLIYLEREAQQRVLEIFHFALNPGGVLFLGSAESADALPQLFTPIDKKQLVYKANPNPAQRARRELLPLLPDALRVISPPAPVQAHPVAPLAHLHERVLYEQAPASVLVDAQYKVLHTGTGTACYLCCANDVPSQLLLEMVRPELVPVLRPALLHAAHTGHRVAAAPVRLRLDQAEVLLHISVRPGTGEGFKGKTFLVTFDEFDDSLALTPGSDAAARDPTRPVLEEELRRLQARLQGSLGVCATSDEQLRAANEELQSLNEALRCVAEDVETSKEELQSANEELITVNFELKRKVDELTRVNDDLSNLIASIDIATVFVDRALRIKRFTPQASGIFSLLANDVGRSLLDITHCLEYDTLREDMVRVFERLQPLAQEVRSRDGHWYLMRISPYRTNEDRIEGVVLNFIDVSERRQAQEQLRAREERLRLVAESTRDFAILTCDAEGRITTWNHGAERLFGWSEAEALGQSLDMTFTPEDVEAGVPGQERGRARDTGRSEDERWHWRKDGSRFFCSGVTTAFHDGSTQGFAKIARDFTERRLLDKQREQVLQAKQQVGSQLEAATALRSEFLAILSHELKNPLNLILMSTELLSRSVPALARPPASRAIDTIRRTVHAQSQIIDDLLDLSRINTGKLSLTRTAVQGRTDIESIVEALRPEARARQVEMAVEVEDLVLHADSVRLQQIVWNLVSNALKFTPPGGRVAVRLVRDEACARLEVSDTGCGIEPSLLERVFDMFVQGDGAPTTRCEGGLGIGLALVKQLAELHGGRVQAQSPGPGRGATFSVWMPLHECSLDSEAAQPASASPLSGRCVLLVEDNPDTLESLQMLLELQGARVTPAVSAAVALQEAAENDFDLLVSDIAMPGMDGLQLIAELRRRPRSARWPAIAVTGFAGEADAQRARAAGFDAHLGKPLSLEALSEAFERINGKGIPG</sequence>
<dbReference type="PROSITE" id="PS50113">
    <property type="entry name" value="PAC"/>
    <property type="match status" value="1"/>
</dbReference>
<comment type="subcellular location">
    <subcellularLocation>
        <location evidence="3">Cell inner membrane</location>
        <topology evidence="3">Multi-pass membrane protein</topology>
    </subcellularLocation>
</comment>
<dbReference type="SMART" id="SM00091">
    <property type="entry name" value="PAS"/>
    <property type="match status" value="2"/>
</dbReference>
<dbReference type="EMBL" id="JABBFW010000017">
    <property type="protein sequence ID" value="NML17354.1"/>
    <property type="molecule type" value="Genomic_DNA"/>
</dbReference>
<evidence type="ECO:0000256" key="2">
    <source>
        <dbReference type="ARBA" id="ARBA00001541"/>
    </source>
</evidence>
<dbReference type="PANTHER" id="PTHR24422">
    <property type="entry name" value="CHEMOTAXIS PROTEIN METHYLTRANSFERASE"/>
    <property type="match status" value="1"/>
</dbReference>
<dbReference type="Gene3D" id="3.40.50.180">
    <property type="entry name" value="Methylesterase CheB, C-terminal domain"/>
    <property type="match status" value="1"/>
</dbReference>
<feature type="domain" description="Histidine kinase" evidence="14">
    <location>
        <begin position="1018"/>
        <end position="1237"/>
    </location>
</feature>
<dbReference type="Pfam" id="PF03705">
    <property type="entry name" value="CheR_N"/>
    <property type="match status" value="1"/>
</dbReference>
<dbReference type="InterPro" id="IPR035909">
    <property type="entry name" value="CheB_C"/>
</dbReference>
<dbReference type="PANTHER" id="PTHR24422:SF27">
    <property type="entry name" value="PROTEIN-GLUTAMATE O-METHYLTRANSFERASE"/>
    <property type="match status" value="1"/>
</dbReference>
<dbReference type="PROSITE" id="PS50123">
    <property type="entry name" value="CHER"/>
    <property type="match status" value="1"/>
</dbReference>
<keyword evidence="5 11" id="KW-0597">Phosphoprotein</keyword>
<feature type="modified residue" description="4-aspartylphosphate" evidence="11">
    <location>
        <position position="1306"/>
    </location>
</feature>
<name>A0A848FD11_9BURK</name>
<dbReference type="InterPro" id="IPR036804">
    <property type="entry name" value="CheR_N_sf"/>
</dbReference>
<evidence type="ECO:0000313" key="20">
    <source>
        <dbReference type="EMBL" id="NML17354.1"/>
    </source>
</evidence>
<dbReference type="GO" id="GO:0005737">
    <property type="term" value="C:cytoplasm"/>
    <property type="evidence" value="ECO:0007669"/>
    <property type="project" value="InterPro"/>
</dbReference>
<feature type="active site" evidence="10">
    <location>
        <position position="60"/>
    </location>
</feature>
<dbReference type="InterPro" id="IPR000780">
    <property type="entry name" value="CheR_MeTrfase"/>
</dbReference>
<evidence type="ECO:0000259" key="19">
    <source>
        <dbReference type="PROSITE" id="PS50123"/>
    </source>
</evidence>
<dbReference type="GO" id="GO:0000155">
    <property type="term" value="F:phosphorelay sensor kinase activity"/>
    <property type="evidence" value="ECO:0007669"/>
    <property type="project" value="InterPro"/>
</dbReference>
<dbReference type="InterPro" id="IPR050903">
    <property type="entry name" value="Bact_Chemotaxis_MeTrfase"/>
</dbReference>
<dbReference type="PROSITE" id="PS50110">
    <property type="entry name" value="RESPONSE_REGULATORY"/>
    <property type="match status" value="1"/>
</dbReference>
<feature type="domain" description="CheR-type methyltransferase" evidence="19">
    <location>
        <begin position="229"/>
        <end position="479"/>
    </location>
</feature>
<evidence type="ECO:0000259" key="16">
    <source>
        <dbReference type="PROSITE" id="PS50112"/>
    </source>
</evidence>
<dbReference type="Gene3D" id="1.10.287.130">
    <property type="match status" value="1"/>
</dbReference>
<dbReference type="InterPro" id="IPR022641">
    <property type="entry name" value="CheR_N"/>
</dbReference>
<evidence type="ECO:0000256" key="4">
    <source>
        <dbReference type="ARBA" id="ARBA00022500"/>
    </source>
</evidence>
<evidence type="ECO:0000256" key="13">
    <source>
        <dbReference type="SAM" id="MobiDB-lite"/>
    </source>
</evidence>
<dbReference type="CDD" id="cd02440">
    <property type="entry name" value="AdoMet_MTases"/>
    <property type="match status" value="1"/>
</dbReference>
<dbReference type="SUPFAM" id="SSF47757">
    <property type="entry name" value="Chemotaxis receptor methyltransferase CheR, N-terminal domain"/>
    <property type="match status" value="1"/>
</dbReference>
<dbReference type="RefSeq" id="WP_169162257.1">
    <property type="nucleotide sequence ID" value="NZ_JABBFW010000017.1"/>
</dbReference>
<feature type="active site" evidence="10">
    <location>
        <position position="33"/>
    </location>
</feature>
<feature type="domain" description="PAS" evidence="16">
    <location>
        <begin position="868"/>
        <end position="926"/>
    </location>
</feature>
<evidence type="ECO:0000256" key="9">
    <source>
        <dbReference type="ARBA" id="ARBA00022777"/>
    </source>
</evidence>
<evidence type="ECO:0000259" key="18">
    <source>
        <dbReference type="PROSITE" id="PS50122"/>
    </source>
</evidence>
<feature type="coiled-coil region" evidence="12">
    <location>
        <begin position="688"/>
        <end position="754"/>
    </location>
</feature>
<evidence type="ECO:0000256" key="12">
    <source>
        <dbReference type="SAM" id="Coils"/>
    </source>
</evidence>
<accession>A0A848FD11</accession>
<dbReference type="Gene3D" id="3.40.50.150">
    <property type="entry name" value="Vaccinia Virus protein VP39"/>
    <property type="match status" value="1"/>
</dbReference>
<dbReference type="GO" id="GO:0008984">
    <property type="term" value="F:protein-glutamate methylesterase activity"/>
    <property type="evidence" value="ECO:0007669"/>
    <property type="project" value="InterPro"/>
</dbReference>
<dbReference type="Pfam" id="PF01339">
    <property type="entry name" value="CheB_methylest"/>
    <property type="match status" value="1"/>
</dbReference>
<feature type="domain" description="PAC" evidence="17">
    <location>
        <begin position="817"/>
        <end position="867"/>
    </location>
</feature>
<dbReference type="GO" id="GO:0008983">
    <property type="term" value="F:protein-glutamate O-methyltransferase activity"/>
    <property type="evidence" value="ECO:0007669"/>
    <property type="project" value="UniProtKB-EC"/>
</dbReference>
<evidence type="ECO:0000256" key="11">
    <source>
        <dbReference type="PROSITE-ProRule" id="PRU00169"/>
    </source>
</evidence>
<dbReference type="CDD" id="cd16922">
    <property type="entry name" value="HATPase_EvgS-ArcB-TorS-like"/>
    <property type="match status" value="1"/>
</dbReference>
<dbReference type="PROSITE" id="PS50112">
    <property type="entry name" value="PAS"/>
    <property type="match status" value="1"/>
</dbReference>
<dbReference type="CDD" id="cd00130">
    <property type="entry name" value="PAS"/>
    <property type="match status" value="2"/>
</dbReference>
<dbReference type="NCBIfam" id="TIGR00229">
    <property type="entry name" value="sensory_box"/>
    <property type="match status" value="2"/>
</dbReference>
<dbReference type="InterPro" id="IPR000673">
    <property type="entry name" value="Sig_transdc_resp-reg_Me-estase"/>
</dbReference>
<keyword evidence="21" id="KW-1185">Reference proteome</keyword>
<dbReference type="Pfam" id="PF13596">
    <property type="entry name" value="PAS_10"/>
    <property type="match status" value="1"/>
</dbReference>
<dbReference type="SMART" id="SM00387">
    <property type="entry name" value="HATPase_c"/>
    <property type="match status" value="1"/>
</dbReference>
<protein>
    <submittedName>
        <fullName evidence="20">PAS domain S-box protein</fullName>
    </submittedName>
</protein>
<dbReference type="InterPro" id="IPR036890">
    <property type="entry name" value="HATPase_C_sf"/>
</dbReference>
<dbReference type="SUPFAM" id="SSF47384">
    <property type="entry name" value="Homodimeric domain of signal transducing histidine kinase"/>
    <property type="match status" value="1"/>
</dbReference>
<dbReference type="InterPro" id="IPR000700">
    <property type="entry name" value="PAS-assoc_C"/>
</dbReference>
<dbReference type="InterPro" id="IPR001789">
    <property type="entry name" value="Sig_transdc_resp-reg_receiver"/>
</dbReference>
<dbReference type="PRINTS" id="PR00996">
    <property type="entry name" value="CHERMTFRASE"/>
</dbReference>
<dbReference type="Pfam" id="PF02518">
    <property type="entry name" value="HATPase_c"/>
    <property type="match status" value="1"/>
</dbReference>
<dbReference type="InterPro" id="IPR003661">
    <property type="entry name" value="HisK_dim/P_dom"/>
</dbReference>
<dbReference type="Gene3D" id="3.30.565.10">
    <property type="entry name" value="Histidine kinase-like ATPase, C-terminal domain"/>
    <property type="match status" value="1"/>
</dbReference>
<feature type="region of interest" description="Disordered" evidence="13">
    <location>
        <begin position="925"/>
        <end position="945"/>
    </location>
</feature>
<evidence type="ECO:0000256" key="1">
    <source>
        <dbReference type="ARBA" id="ARBA00000085"/>
    </source>
</evidence>
<feature type="domain" description="Response regulatory" evidence="15">
    <location>
        <begin position="1257"/>
        <end position="1373"/>
    </location>
</feature>
<evidence type="ECO:0000256" key="6">
    <source>
        <dbReference type="ARBA" id="ARBA00022603"/>
    </source>
</evidence>
<dbReference type="SUPFAM" id="SSF55785">
    <property type="entry name" value="PYP-like sensor domain (PAS domain)"/>
    <property type="match status" value="2"/>
</dbReference>
<dbReference type="SUPFAM" id="SSF55874">
    <property type="entry name" value="ATPase domain of HSP90 chaperone/DNA topoisomerase II/histidine kinase"/>
    <property type="match status" value="1"/>
</dbReference>
<evidence type="ECO:0000259" key="17">
    <source>
        <dbReference type="PROSITE" id="PS50113"/>
    </source>
</evidence>
<dbReference type="InterPro" id="IPR035965">
    <property type="entry name" value="PAS-like_dom_sf"/>
</dbReference>
<dbReference type="InterPro" id="IPR005467">
    <property type="entry name" value="His_kinase_dom"/>
</dbReference>
<dbReference type="Proteomes" id="UP000574067">
    <property type="component" value="Unassembled WGS sequence"/>
</dbReference>
<dbReference type="SMART" id="SM00138">
    <property type="entry name" value="MeTrc"/>
    <property type="match status" value="1"/>
</dbReference>
<comment type="catalytic activity">
    <reaction evidence="2">
        <text>L-glutamyl-[protein] + S-adenosyl-L-methionine = [protein]-L-glutamate 5-O-methyl ester + S-adenosyl-L-homocysteine</text>
        <dbReference type="Rhea" id="RHEA:24452"/>
        <dbReference type="Rhea" id="RHEA-COMP:10208"/>
        <dbReference type="Rhea" id="RHEA-COMP:10311"/>
        <dbReference type="ChEBI" id="CHEBI:29973"/>
        <dbReference type="ChEBI" id="CHEBI:57856"/>
        <dbReference type="ChEBI" id="CHEBI:59789"/>
        <dbReference type="ChEBI" id="CHEBI:82795"/>
        <dbReference type="EC" id="2.1.1.80"/>
    </reaction>
</comment>
<comment type="catalytic activity">
    <reaction evidence="1">
        <text>ATP + protein L-histidine = ADP + protein N-phospho-L-histidine.</text>
        <dbReference type="EC" id="2.7.13.3"/>
    </reaction>
</comment>
<dbReference type="CDD" id="cd16434">
    <property type="entry name" value="CheB-CheR_fusion"/>
    <property type="match status" value="1"/>
</dbReference>
<evidence type="ECO:0000256" key="10">
    <source>
        <dbReference type="PROSITE-ProRule" id="PRU00050"/>
    </source>
</evidence>
<evidence type="ECO:0000256" key="7">
    <source>
        <dbReference type="ARBA" id="ARBA00022679"/>
    </source>
</evidence>
<evidence type="ECO:0000259" key="15">
    <source>
        <dbReference type="PROSITE" id="PS50110"/>
    </source>
</evidence>
<dbReference type="SUPFAM" id="SSF52738">
    <property type="entry name" value="Methylesterase CheB, C-terminal domain"/>
    <property type="match status" value="1"/>
</dbReference>
<keyword evidence="10" id="KW-0378">Hydrolase</keyword>
<keyword evidence="12" id="KW-0175">Coiled coil</keyword>
<comment type="caution">
    <text evidence="20">The sequence shown here is derived from an EMBL/GenBank/DDBJ whole genome shotgun (WGS) entry which is preliminary data.</text>
</comment>
<dbReference type="Gene3D" id="1.10.155.10">
    <property type="entry name" value="Chemotaxis receptor methyltransferase CheR, N-terminal domain"/>
    <property type="match status" value="1"/>
</dbReference>
<feature type="compositionally biased region" description="Basic and acidic residues" evidence="13">
    <location>
        <begin position="933"/>
        <end position="945"/>
    </location>
</feature>
<dbReference type="GO" id="GO:0000156">
    <property type="term" value="F:phosphorelay response regulator activity"/>
    <property type="evidence" value="ECO:0007669"/>
    <property type="project" value="InterPro"/>
</dbReference>
<dbReference type="GO" id="GO:0032259">
    <property type="term" value="P:methylation"/>
    <property type="evidence" value="ECO:0007669"/>
    <property type="project" value="UniProtKB-KW"/>
</dbReference>
<dbReference type="PROSITE" id="PS50109">
    <property type="entry name" value="HIS_KIN"/>
    <property type="match status" value="1"/>
</dbReference>